<reference evidence="2 3" key="1">
    <citation type="submission" date="2006-02" db="EMBL/GenBank/DDBJ databases">
        <authorList>
            <person name="Pinhassi J."/>
            <person name="Pedros-Alio C."/>
            <person name="Ferriera S."/>
            <person name="Johnson J."/>
            <person name="Kravitz S."/>
            <person name="Halpern A."/>
            <person name="Remington K."/>
            <person name="Beeson K."/>
            <person name="Tran B."/>
            <person name="Rogers Y.-H."/>
            <person name="Friedman R."/>
            <person name="Venter J.C."/>
        </authorList>
    </citation>
    <scope>NUCLEOTIDE SEQUENCE [LARGE SCALE GENOMIC DNA]</scope>
    <source>
        <strain evidence="2 3">MED92</strain>
    </source>
</reference>
<organism evidence="2 3">
    <name type="scientific">Neptuniibacter caesariensis</name>
    <dbReference type="NCBI Taxonomy" id="207954"/>
    <lineage>
        <taxon>Bacteria</taxon>
        <taxon>Pseudomonadati</taxon>
        <taxon>Pseudomonadota</taxon>
        <taxon>Gammaproteobacteria</taxon>
        <taxon>Oceanospirillales</taxon>
        <taxon>Oceanospirillaceae</taxon>
        <taxon>Neptuniibacter</taxon>
    </lineage>
</organism>
<keyword evidence="3" id="KW-1185">Reference proteome</keyword>
<evidence type="ECO:0000313" key="3">
    <source>
        <dbReference type="Proteomes" id="UP000002171"/>
    </source>
</evidence>
<comment type="caution">
    <text evidence="2">The sequence shown here is derived from an EMBL/GenBank/DDBJ whole genome shotgun (WGS) entry which is preliminary data.</text>
</comment>
<dbReference type="Proteomes" id="UP000002171">
    <property type="component" value="Unassembled WGS sequence"/>
</dbReference>
<dbReference type="EMBL" id="AAOW01000002">
    <property type="protein sequence ID" value="EAR62504.1"/>
    <property type="molecule type" value="Genomic_DNA"/>
</dbReference>
<name>A0A7U8C752_NEPCE</name>
<dbReference type="OrthoDB" id="6982068at2"/>
<feature type="signal peptide" evidence="1">
    <location>
        <begin position="1"/>
        <end position="15"/>
    </location>
</feature>
<dbReference type="RefSeq" id="WP_007021522.1">
    <property type="nucleotide sequence ID" value="NZ_CH724126.1"/>
</dbReference>
<dbReference type="AlphaFoldDB" id="A0A7U8C752"/>
<keyword evidence="1" id="KW-0732">Signal</keyword>
<accession>A0A7U8C752</accession>
<proteinExistence type="predicted"/>
<gene>
    <name evidence="2" type="ORF">MED92_05283</name>
</gene>
<protein>
    <submittedName>
        <fullName evidence="2">Uncharacterized protein</fullName>
    </submittedName>
</protein>
<feature type="chain" id="PRO_5031142659" evidence="1">
    <location>
        <begin position="16"/>
        <end position="152"/>
    </location>
</feature>
<evidence type="ECO:0000313" key="2">
    <source>
        <dbReference type="EMBL" id="EAR62504.1"/>
    </source>
</evidence>
<evidence type="ECO:0000256" key="1">
    <source>
        <dbReference type="SAM" id="SignalP"/>
    </source>
</evidence>
<sequence length="152" mass="17065">MKLTLLVISAFIAGAATTHITQQEEQDSEVLYSCDQIIGSWVGKSENSALESSNRYVETYLPKGLYVSRFTTTDSTGFTEAQTERRIWFCDGENFGTYLVSTSSGATPLTALAPYKVYKILHLDQDTFKYQTLIGYSVGKVYEDRRLAENQN</sequence>